<evidence type="ECO:0000259" key="2">
    <source>
        <dbReference type="Pfam" id="PF07859"/>
    </source>
</evidence>
<organism evidence="3 4">
    <name type="scientific">Sphingobium jiangsuense</name>
    <dbReference type="NCBI Taxonomy" id="870476"/>
    <lineage>
        <taxon>Bacteria</taxon>
        <taxon>Pseudomonadati</taxon>
        <taxon>Pseudomonadota</taxon>
        <taxon>Alphaproteobacteria</taxon>
        <taxon>Sphingomonadales</taxon>
        <taxon>Sphingomonadaceae</taxon>
        <taxon>Sphingobium</taxon>
    </lineage>
</organism>
<dbReference type="AlphaFoldDB" id="A0A7W6FT81"/>
<accession>A0A7W6FT81</accession>
<sequence>MRDDRHRSGRKTLAQRAKSGDLEVKRKATWGMSDRMTKLLNDHRIDPRIKAVFGEYGAPAASDLLTREELIEFMHTPEAQAAVAADAQFFAEAVCEASAPSSGIIYETKTFISQPDGNEIKIQYIRPEGAGVLPCVYYMHGGGMATLSAFDPNYRGWGSIIAAQGVAVAMVDFRNSLLPSSAPEIAPFPAGLNDCVSGLKWVHAHAEELQIDPDRITLAGESGGGNLALATALKLNRDGDIGLINGVYSLCPFIAGQWPHPDHPSSHNNEGIFISIGNNRLTLAYGIEAFERKDPLAWPIFASEDDLKGLPQTVISVNECDPLHDEGVAFYRKLLAAGVPARCRSLIGTVHAVEILPRCAPDISANTANDIAYLARTGK</sequence>
<dbReference type="PANTHER" id="PTHR48081">
    <property type="entry name" value="AB HYDROLASE SUPERFAMILY PROTEIN C4A8.06C"/>
    <property type="match status" value="1"/>
</dbReference>
<gene>
    <name evidence="3" type="ORF">GGR43_004589</name>
</gene>
<evidence type="ECO:0000256" key="1">
    <source>
        <dbReference type="ARBA" id="ARBA00022801"/>
    </source>
</evidence>
<evidence type="ECO:0000313" key="3">
    <source>
        <dbReference type="EMBL" id="MBB3928844.1"/>
    </source>
</evidence>
<keyword evidence="4" id="KW-1185">Reference proteome</keyword>
<proteinExistence type="predicted"/>
<dbReference type="SUPFAM" id="SSF53474">
    <property type="entry name" value="alpha/beta-Hydrolases"/>
    <property type="match status" value="1"/>
</dbReference>
<dbReference type="RefSeq" id="WP_223177579.1">
    <property type="nucleotide sequence ID" value="NZ_BSPS01000118.1"/>
</dbReference>
<name>A0A7W6FT81_9SPHN</name>
<dbReference type="InterPro" id="IPR029058">
    <property type="entry name" value="AB_hydrolase_fold"/>
</dbReference>
<evidence type="ECO:0000313" key="4">
    <source>
        <dbReference type="Proteomes" id="UP000571950"/>
    </source>
</evidence>
<comment type="caution">
    <text evidence="3">The sequence shown here is derived from an EMBL/GenBank/DDBJ whole genome shotgun (WGS) entry which is preliminary data.</text>
</comment>
<protein>
    <submittedName>
        <fullName evidence="3">Acetyl esterase/lipase</fullName>
    </submittedName>
</protein>
<dbReference type="PANTHER" id="PTHR48081:SF8">
    <property type="entry name" value="ALPHA_BETA HYDROLASE FOLD-3 DOMAIN-CONTAINING PROTEIN-RELATED"/>
    <property type="match status" value="1"/>
</dbReference>
<dbReference type="EMBL" id="JACIDT010000038">
    <property type="protein sequence ID" value="MBB3928844.1"/>
    <property type="molecule type" value="Genomic_DNA"/>
</dbReference>
<dbReference type="InterPro" id="IPR050300">
    <property type="entry name" value="GDXG_lipolytic_enzyme"/>
</dbReference>
<feature type="domain" description="Alpha/beta hydrolase fold-3" evidence="2">
    <location>
        <begin position="136"/>
        <end position="353"/>
    </location>
</feature>
<dbReference type="Pfam" id="PF07859">
    <property type="entry name" value="Abhydrolase_3"/>
    <property type="match status" value="1"/>
</dbReference>
<dbReference type="InterPro" id="IPR013094">
    <property type="entry name" value="AB_hydrolase_3"/>
</dbReference>
<dbReference type="GO" id="GO:0016787">
    <property type="term" value="F:hydrolase activity"/>
    <property type="evidence" value="ECO:0007669"/>
    <property type="project" value="UniProtKB-KW"/>
</dbReference>
<dbReference type="Proteomes" id="UP000571950">
    <property type="component" value="Unassembled WGS sequence"/>
</dbReference>
<keyword evidence="1" id="KW-0378">Hydrolase</keyword>
<dbReference type="Gene3D" id="3.40.50.1820">
    <property type="entry name" value="alpha/beta hydrolase"/>
    <property type="match status" value="1"/>
</dbReference>
<reference evidence="3 4" key="1">
    <citation type="submission" date="2020-08" db="EMBL/GenBank/DDBJ databases">
        <title>Genomic Encyclopedia of Type Strains, Phase IV (KMG-IV): sequencing the most valuable type-strain genomes for metagenomic binning, comparative biology and taxonomic classification.</title>
        <authorList>
            <person name="Goeker M."/>
        </authorList>
    </citation>
    <scope>NUCLEOTIDE SEQUENCE [LARGE SCALE GENOMIC DNA]</scope>
    <source>
        <strain evidence="3 4">DSM 26189</strain>
    </source>
</reference>